<organism evidence="2">
    <name type="scientific">Gibberella zeae</name>
    <name type="common">Wheat head blight fungus</name>
    <name type="synonym">Fusarium graminearum</name>
    <dbReference type="NCBI Taxonomy" id="5518"/>
    <lineage>
        <taxon>Eukaryota</taxon>
        <taxon>Fungi</taxon>
        <taxon>Dikarya</taxon>
        <taxon>Ascomycota</taxon>
        <taxon>Pezizomycotina</taxon>
        <taxon>Sordariomycetes</taxon>
        <taxon>Hypocreomycetidae</taxon>
        <taxon>Hypocreales</taxon>
        <taxon>Nectriaceae</taxon>
        <taxon>Fusarium</taxon>
    </lineage>
</organism>
<dbReference type="EMBL" id="CAAKMV010000152">
    <property type="protein sequence ID" value="VIO61174.1"/>
    <property type="molecule type" value="Genomic_DNA"/>
</dbReference>
<feature type="region of interest" description="Disordered" evidence="1">
    <location>
        <begin position="411"/>
        <end position="431"/>
    </location>
</feature>
<dbReference type="AlphaFoldDB" id="A0A4E9EEK8"/>
<proteinExistence type="predicted"/>
<name>A0A4E9EEK8_GIBZA</name>
<protein>
    <submittedName>
        <fullName evidence="2">Uncharacterized protein</fullName>
    </submittedName>
</protein>
<accession>A0A4E9EEK8</accession>
<feature type="compositionally biased region" description="Acidic residues" evidence="1">
    <location>
        <begin position="418"/>
        <end position="429"/>
    </location>
</feature>
<gene>
    <name evidence="2" type="ORF">FUG_LOCUS431306</name>
</gene>
<evidence type="ECO:0000256" key="1">
    <source>
        <dbReference type="SAM" id="MobiDB-lite"/>
    </source>
</evidence>
<reference evidence="2" key="1">
    <citation type="submission" date="2019-04" db="EMBL/GenBank/DDBJ databases">
        <authorList>
            <person name="Melise S."/>
            <person name="Noan J."/>
            <person name="Okalmin O."/>
        </authorList>
    </citation>
    <scope>NUCLEOTIDE SEQUENCE</scope>
    <source>
        <strain evidence="2">FN9</strain>
    </source>
</reference>
<evidence type="ECO:0000313" key="2">
    <source>
        <dbReference type="EMBL" id="VIO61174.1"/>
    </source>
</evidence>
<sequence length="515" mass="57756">MVGTSSIGSGGIRQCSKDKTRAYCCTDPAPVPFGNHCEWVQKAGWVTDQSANLCEAACHKGQVRIALEYGNRHANFGEKACKGKDAFCCDLESELEKRGDEEDDEEETAGSVGAREFKTLMSKYLDIPTCPATILQPDIYDGVNEAMLKKRDLIAESMDHEVLHERAVDCTLKNWNRLLTLATLMFTLRDSAYQGIVTTWDNDFADPLDEEYTFSSMQDFFYDYPMYDRRATLAYILYNPHTAGEGLRRARGVENALCQVPSSVASRRSLEASSLDKRVIWVYEKQYQFGIPSLTSILRAIRLGRLTLHYACWEWISGGEPMLELAYWIGREPGVEDSNPDLDDYRDTRDGNRDPDRWVVIHLHITPSTDWLQRINGRTYMGVTGMTTTSRNGWYCRLDIGSLWFVGAPIPGITPPPNDDDSGSDDDQSDSERIYRSVQRFGEQLYSQGYVGAPGLRLILEGGGSLEGDIDPENPGCLLSGGQTSSALRGLVPYSVNWLIDRFNDYDLIIPAPPE</sequence>